<dbReference type="EMBL" id="LKEA01000014">
    <property type="protein sequence ID" value="ROW04491.1"/>
    <property type="molecule type" value="Genomic_DNA"/>
</dbReference>
<reference evidence="2 3" key="1">
    <citation type="submission" date="2015-09" db="EMBL/GenBank/DDBJ databases">
        <title>Host preference determinants of Valsa canker pathogens revealed by comparative genomics.</title>
        <authorList>
            <person name="Yin Z."/>
            <person name="Huang L."/>
        </authorList>
    </citation>
    <scope>NUCLEOTIDE SEQUENCE [LARGE SCALE GENOMIC DNA]</scope>
    <source>
        <strain evidence="2 3">03-1</strain>
    </source>
</reference>
<comment type="caution">
    <text evidence="2">The sequence shown here is derived from an EMBL/GenBank/DDBJ whole genome shotgun (WGS) entry which is preliminary data.</text>
</comment>
<organism evidence="2 3">
    <name type="scientific">Cytospora schulzeri</name>
    <dbReference type="NCBI Taxonomy" id="448051"/>
    <lineage>
        <taxon>Eukaryota</taxon>
        <taxon>Fungi</taxon>
        <taxon>Dikarya</taxon>
        <taxon>Ascomycota</taxon>
        <taxon>Pezizomycotina</taxon>
        <taxon>Sordariomycetes</taxon>
        <taxon>Sordariomycetidae</taxon>
        <taxon>Diaporthales</taxon>
        <taxon>Cytosporaceae</taxon>
        <taxon>Cytospora</taxon>
    </lineage>
</organism>
<dbReference type="Proteomes" id="UP000283895">
    <property type="component" value="Unassembled WGS sequence"/>
</dbReference>
<dbReference type="STRING" id="356882.A0A423WM61"/>
<accession>A0A423WM61</accession>
<sequence length="284" mass="32273">MRFPFEIVRRNRPTSDITRPTPSPGGPSPMSSSNGPSPTSSSNRPLPTSRPKGPSSNTPLMGHKEKYEVITQSPPSYSELFPSGQINSQADLPMDPLVAALWHNQTASPLHRLPDQILTRIIDTLDNCSIECIRRAARRFPPLCVDIILRRPRTYLPCADDALEDAQNDRGPFRWPRFSSMSHRGQAEELLRVIEGRDGLPEDRPQLLRLLHRDWYCDGCREAEEAPGWSLRVERLRRFLYCSKCDADHPACLFSASQRHERSDLRICIGYEGYLRICGHEQGM</sequence>
<name>A0A423WM61_9PEZI</name>
<evidence type="ECO:0000313" key="3">
    <source>
        <dbReference type="Proteomes" id="UP000283895"/>
    </source>
</evidence>
<proteinExistence type="predicted"/>
<gene>
    <name evidence="2" type="ORF">VMCG_04936</name>
</gene>
<feature type="region of interest" description="Disordered" evidence="1">
    <location>
        <begin position="1"/>
        <end position="62"/>
    </location>
</feature>
<dbReference type="OrthoDB" id="3692147at2759"/>
<keyword evidence="3" id="KW-1185">Reference proteome</keyword>
<evidence type="ECO:0008006" key="4">
    <source>
        <dbReference type="Google" id="ProtNLM"/>
    </source>
</evidence>
<evidence type="ECO:0000313" key="2">
    <source>
        <dbReference type="EMBL" id="ROW04491.1"/>
    </source>
</evidence>
<feature type="compositionally biased region" description="Low complexity" evidence="1">
    <location>
        <begin position="28"/>
        <end position="45"/>
    </location>
</feature>
<protein>
    <recommendedName>
        <fullName evidence="4">F-box domain-containing protein</fullName>
    </recommendedName>
</protein>
<dbReference type="AlphaFoldDB" id="A0A423WM61"/>
<evidence type="ECO:0000256" key="1">
    <source>
        <dbReference type="SAM" id="MobiDB-lite"/>
    </source>
</evidence>